<evidence type="ECO:0000313" key="2">
    <source>
        <dbReference type="Proteomes" id="UP000277921"/>
    </source>
</evidence>
<reference evidence="1 2" key="1">
    <citation type="submission" date="2018-08" db="EMBL/GenBank/DDBJ databases">
        <title>Comparative analysis of Burkholderia isolates from Puerto Rico.</title>
        <authorList>
            <person name="Hall C."/>
            <person name="Sahl J."/>
            <person name="Wagner D."/>
        </authorList>
    </citation>
    <scope>NUCLEOTIDE SEQUENCE [LARGE SCALE GENOMIC DNA]</scope>
    <source>
        <strain evidence="1 2">Bp9025</strain>
    </source>
</reference>
<protein>
    <submittedName>
        <fullName evidence="1">Uncharacterized protein</fullName>
    </submittedName>
</protein>
<gene>
    <name evidence="1" type="ORF">DF051_15325</name>
</gene>
<evidence type="ECO:0000313" key="1">
    <source>
        <dbReference type="EMBL" id="RQT15488.1"/>
    </source>
</evidence>
<dbReference type="AlphaFoldDB" id="A0A3N8PVD5"/>
<sequence>MERIYLIGKSRTAFLLMTRLQQPMQHGIKQFSKEFIQLWVQTATLFMTFLIRKQGCWEGFQGLQREIQYWIAFGL</sequence>
<name>A0A3N8PVD5_9BURK</name>
<dbReference type="Proteomes" id="UP000277921">
    <property type="component" value="Unassembled WGS sequence"/>
</dbReference>
<dbReference type="EMBL" id="QTQV01000008">
    <property type="protein sequence ID" value="RQT15488.1"/>
    <property type="molecule type" value="Genomic_DNA"/>
</dbReference>
<comment type="caution">
    <text evidence="1">The sequence shown here is derived from an EMBL/GenBank/DDBJ whole genome shotgun (WGS) entry which is preliminary data.</text>
</comment>
<proteinExistence type="predicted"/>
<accession>A0A3N8PVD5</accession>
<organism evidence="1 2">
    <name type="scientific">Burkholderia contaminans</name>
    <dbReference type="NCBI Taxonomy" id="488447"/>
    <lineage>
        <taxon>Bacteria</taxon>
        <taxon>Pseudomonadati</taxon>
        <taxon>Pseudomonadota</taxon>
        <taxon>Betaproteobacteria</taxon>
        <taxon>Burkholderiales</taxon>
        <taxon>Burkholderiaceae</taxon>
        <taxon>Burkholderia</taxon>
        <taxon>Burkholderia cepacia complex</taxon>
    </lineage>
</organism>